<evidence type="ECO:0000313" key="4">
    <source>
        <dbReference type="Proteomes" id="UP000050791"/>
    </source>
</evidence>
<dbReference type="GO" id="GO:0030687">
    <property type="term" value="C:preribosome, large subunit precursor"/>
    <property type="evidence" value="ECO:0007669"/>
    <property type="project" value="TreeGrafter"/>
</dbReference>
<accession>A0AA85C2L8</accession>
<keyword evidence="1" id="KW-0547">Nucleotide-binding</keyword>
<sequence length="214" mass="24051">MVKRNKRKSKVLGPCGEEPEVKSPEYNCITTCECKENPLVLLSRLTEVETAARQSLERHEPILIAGSVGCGKSSLANKLAKEYCNVMRSIQISEHTDAKTLLGAYCCTEIPGQFTWRPGPLISSIEHGYGLVLEDIDRGSPELQLLITSVLRRLKNYSVNSNNNILLNPVSGNPTTHHPNFRLFMTSVLFHVMVKIFAKNLEMHWLSFWIVTVL</sequence>
<dbReference type="GO" id="GO:0000055">
    <property type="term" value="P:ribosomal large subunit export from nucleus"/>
    <property type="evidence" value="ECO:0007669"/>
    <property type="project" value="TreeGrafter"/>
</dbReference>
<evidence type="ECO:0000313" key="5">
    <source>
        <dbReference type="WBParaSite" id="SMTH1_94490.1"/>
    </source>
</evidence>
<evidence type="ECO:0000256" key="2">
    <source>
        <dbReference type="ARBA" id="ARBA00022840"/>
    </source>
</evidence>
<dbReference type="PANTHER" id="PTHR48103:SF2">
    <property type="entry name" value="MIDASIN"/>
    <property type="match status" value="1"/>
</dbReference>
<reference evidence="5" key="1">
    <citation type="submission" date="2023-11" db="UniProtKB">
        <authorList>
            <consortium name="WormBaseParasite"/>
        </authorList>
    </citation>
    <scope>IDENTIFICATION</scope>
</reference>
<dbReference type="PANTHER" id="PTHR48103">
    <property type="entry name" value="MIDASIN-RELATED"/>
    <property type="match status" value="1"/>
</dbReference>
<dbReference type="InterPro" id="IPR027417">
    <property type="entry name" value="P-loop_NTPase"/>
</dbReference>
<dbReference type="GO" id="GO:0000027">
    <property type="term" value="P:ribosomal large subunit assembly"/>
    <property type="evidence" value="ECO:0007669"/>
    <property type="project" value="TreeGrafter"/>
</dbReference>
<organism evidence="4 5">
    <name type="scientific">Schistosoma mattheei</name>
    <dbReference type="NCBI Taxonomy" id="31246"/>
    <lineage>
        <taxon>Eukaryota</taxon>
        <taxon>Metazoa</taxon>
        <taxon>Spiralia</taxon>
        <taxon>Lophotrochozoa</taxon>
        <taxon>Platyhelminthes</taxon>
        <taxon>Trematoda</taxon>
        <taxon>Digenea</taxon>
        <taxon>Strigeidida</taxon>
        <taxon>Schistosomatoidea</taxon>
        <taxon>Schistosomatidae</taxon>
        <taxon>Schistosoma</taxon>
    </lineage>
</organism>
<keyword evidence="2" id="KW-0067">ATP-binding</keyword>
<name>A0AA85C2L8_9TREM</name>
<dbReference type="Proteomes" id="UP000050791">
    <property type="component" value="Unassembled WGS sequence"/>
</dbReference>
<dbReference type="InterPro" id="IPR011704">
    <property type="entry name" value="ATPase_dyneun-rel_AAA"/>
</dbReference>
<dbReference type="Pfam" id="PF07728">
    <property type="entry name" value="AAA_5"/>
    <property type="match status" value="1"/>
</dbReference>
<proteinExistence type="predicted"/>
<evidence type="ECO:0000259" key="3">
    <source>
        <dbReference type="Pfam" id="PF07728"/>
    </source>
</evidence>
<protein>
    <recommendedName>
        <fullName evidence="3">ATPase dynein-related AAA domain-containing protein</fullName>
    </recommendedName>
</protein>
<feature type="domain" description="ATPase dynein-related AAA" evidence="3">
    <location>
        <begin position="62"/>
        <end position="169"/>
    </location>
</feature>
<dbReference type="GO" id="GO:0005524">
    <property type="term" value="F:ATP binding"/>
    <property type="evidence" value="ECO:0007669"/>
    <property type="project" value="UniProtKB-KW"/>
</dbReference>
<dbReference type="GO" id="GO:0005634">
    <property type="term" value="C:nucleus"/>
    <property type="evidence" value="ECO:0007669"/>
    <property type="project" value="TreeGrafter"/>
</dbReference>
<dbReference type="WBParaSite" id="SMTH1_94490.1">
    <property type="protein sequence ID" value="SMTH1_94490.1"/>
    <property type="gene ID" value="SMTH1_94490"/>
</dbReference>
<dbReference type="AlphaFoldDB" id="A0AA85C2L8"/>
<dbReference type="Gene3D" id="3.40.50.300">
    <property type="entry name" value="P-loop containing nucleotide triphosphate hydrolases"/>
    <property type="match status" value="1"/>
</dbReference>
<evidence type="ECO:0000256" key="1">
    <source>
        <dbReference type="ARBA" id="ARBA00022741"/>
    </source>
</evidence>
<dbReference type="SUPFAM" id="SSF52540">
    <property type="entry name" value="P-loop containing nucleoside triphosphate hydrolases"/>
    <property type="match status" value="1"/>
</dbReference>
<dbReference type="GO" id="GO:0016887">
    <property type="term" value="F:ATP hydrolysis activity"/>
    <property type="evidence" value="ECO:0007669"/>
    <property type="project" value="InterPro"/>
</dbReference>